<evidence type="ECO:0000256" key="1">
    <source>
        <dbReference type="SAM" id="MobiDB-lite"/>
    </source>
</evidence>
<protein>
    <submittedName>
        <fullName evidence="3">Unannotated protein</fullName>
    </submittedName>
</protein>
<name>A0A6J6P8T2_9ZZZZ</name>
<gene>
    <name evidence="3" type="ORF">UFOPK2366_00847</name>
</gene>
<keyword evidence="2" id="KW-1133">Transmembrane helix</keyword>
<dbReference type="AlphaFoldDB" id="A0A6J6P8T2"/>
<feature type="region of interest" description="Disordered" evidence="1">
    <location>
        <begin position="171"/>
        <end position="213"/>
    </location>
</feature>
<proteinExistence type="predicted"/>
<accession>A0A6J6P8T2</accession>
<organism evidence="3">
    <name type="scientific">freshwater metagenome</name>
    <dbReference type="NCBI Taxonomy" id="449393"/>
    <lineage>
        <taxon>unclassified sequences</taxon>
        <taxon>metagenomes</taxon>
        <taxon>ecological metagenomes</taxon>
    </lineage>
</organism>
<feature type="transmembrane region" description="Helical" evidence="2">
    <location>
        <begin position="17"/>
        <end position="36"/>
    </location>
</feature>
<dbReference type="EMBL" id="CAEZXM010000139">
    <property type="protein sequence ID" value="CAB4692684.1"/>
    <property type="molecule type" value="Genomic_DNA"/>
</dbReference>
<keyword evidence="2" id="KW-0472">Membrane</keyword>
<evidence type="ECO:0000256" key="2">
    <source>
        <dbReference type="SAM" id="Phobius"/>
    </source>
</evidence>
<keyword evidence="2" id="KW-0812">Transmembrane</keyword>
<evidence type="ECO:0000313" key="3">
    <source>
        <dbReference type="EMBL" id="CAB4692684.1"/>
    </source>
</evidence>
<sequence>MTQDTLSTDRSRHHNPIVAVALGLLTVGFVMMASAMTNSPSVAVNNPVEHDGNATTCTQVGYTGATFFGGFNHIGSYPGELFDYRIDDHQVGAAVDGSDSDVGRYVNLSDVSNTITIHAVIVKGGDGYNQYSPYVPNMHAPLVGSSDVASASTNVPDISHWFLCYSTNPTTTTTEGATTTTEAATTTTEAATTTTEAATTTTAAATTTTSGATTTSVASAAPTTTAVTSTDDPLMHTTVPLVAEQGPLPATGGSNVILVVVGSILISAGTVLLASRTPRKIS</sequence>
<reference evidence="3" key="1">
    <citation type="submission" date="2020-05" db="EMBL/GenBank/DDBJ databases">
        <authorList>
            <person name="Chiriac C."/>
            <person name="Salcher M."/>
            <person name="Ghai R."/>
            <person name="Kavagutti S V."/>
        </authorList>
    </citation>
    <scope>NUCLEOTIDE SEQUENCE</scope>
</reference>
<dbReference type="NCBIfam" id="TIGR01167">
    <property type="entry name" value="LPXTG_anchor"/>
    <property type="match status" value="1"/>
</dbReference>
<feature type="transmembrane region" description="Helical" evidence="2">
    <location>
        <begin position="256"/>
        <end position="274"/>
    </location>
</feature>